<accession>A0A9P4PSZ4</accession>
<dbReference type="Proteomes" id="UP000799764">
    <property type="component" value="Unassembled WGS sequence"/>
</dbReference>
<name>A0A9P4PSZ4_9PLEO</name>
<keyword evidence="2" id="KW-1185">Reference proteome</keyword>
<sequence length="107" mass="12275">MGQTEHTTSACNKPMSATLHSPTLWHMVYLPVSFSISSTMHPALSSSATLRNYRWLPSLLAFTQASLLRQLHVVILRHFIGKHPRWKDAADRNMYISHECNRQDSRT</sequence>
<dbReference type="AlphaFoldDB" id="A0A9P4PSZ4"/>
<proteinExistence type="predicted"/>
<dbReference type="EMBL" id="MU001494">
    <property type="protein sequence ID" value="KAF2449642.1"/>
    <property type="molecule type" value="Genomic_DNA"/>
</dbReference>
<evidence type="ECO:0000313" key="2">
    <source>
        <dbReference type="Proteomes" id="UP000799764"/>
    </source>
</evidence>
<organism evidence="1 2">
    <name type="scientific">Karstenula rhodostoma CBS 690.94</name>
    <dbReference type="NCBI Taxonomy" id="1392251"/>
    <lineage>
        <taxon>Eukaryota</taxon>
        <taxon>Fungi</taxon>
        <taxon>Dikarya</taxon>
        <taxon>Ascomycota</taxon>
        <taxon>Pezizomycotina</taxon>
        <taxon>Dothideomycetes</taxon>
        <taxon>Pleosporomycetidae</taxon>
        <taxon>Pleosporales</taxon>
        <taxon>Massarineae</taxon>
        <taxon>Didymosphaeriaceae</taxon>
        <taxon>Karstenula</taxon>
    </lineage>
</organism>
<protein>
    <submittedName>
        <fullName evidence="1">Uncharacterized protein</fullName>
    </submittedName>
</protein>
<reference evidence="1" key="1">
    <citation type="journal article" date="2020" name="Stud. Mycol.">
        <title>101 Dothideomycetes genomes: a test case for predicting lifestyles and emergence of pathogens.</title>
        <authorList>
            <person name="Haridas S."/>
            <person name="Albert R."/>
            <person name="Binder M."/>
            <person name="Bloem J."/>
            <person name="Labutti K."/>
            <person name="Salamov A."/>
            <person name="Andreopoulos B."/>
            <person name="Baker S."/>
            <person name="Barry K."/>
            <person name="Bills G."/>
            <person name="Bluhm B."/>
            <person name="Cannon C."/>
            <person name="Castanera R."/>
            <person name="Culley D."/>
            <person name="Daum C."/>
            <person name="Ezra D."/>
            <person name="Gonzalez J."/>
            <person name="Henrissat B."/>
            <person name="Kuo A."/>
            <person name="Liang C."/>
            <person name="Lipzen A."/>
            <person name="Lutzoni F."/>
            <person name="Magnuson J."/>
            <person name="Mondo S."/>
            <person name="Nolan M."/>
            <person name="Ohm R."/>
            <person name="Pangilinan J."/>
            <person name="Park H.-J."/>
            <person name="Ramirez L."/>
            <person name="Alfaro M."/>
            <person name="Sun H."/>
            <person name="Tritt A."/>
            <person name="Yoshinaga Y."/>
            <person name="Zwiers L.-H."/>
            <person name="Turgeon B."/>
            <person name="Goodwin S."/>
            <person name="Spatafora J."/>
            <person name="Crous P."/>
            <person name="Grigoriev I."/>
        </authorList>
    </citation>
    <scope>NUCLEOTIDE SEQUENCE</scope>
    <source>
        <strain evidence="1">CBS 690.94</strain>
    </source>
</reference>
<gene>
    <name evidence="1" type="ORF">P171DRAFT_197161</name>
</gene>
<comment type="caution">
    <text evidence="1">The sequence shown here is derived from an EMBL/GenBank/DDBJ whole genome shotgun (WGS) entry which is preliminary data.</text>
</comment>
<evidence type="ECO:0000313" key="1">
    <source>
        <dbReference type="EMBL" id="KAF2449642.1"/>
    </source>
</evidence>